<evidence type="ECO:0000259" key="2">
    <source>
        <dbReference type="PROSITE" id="PS01148"/>
    </source>
</evidence>
<dbReference type="InterPro" id="IPR001455">
    <property type="entry name" value="TusA-like"/>
</dbReference>
<dbReference type="InterPro" id="IPR036868">
    <property type="entry name" value="TusA-like_sf"/>
</dbReference>
<organism evidence="3 4">
    <name type="scientific">Corynebacterium resistens (strain DSM 45100 / JCM 12819 / GTC 2026 / SICGH 158)</name>
    <dbReference type="NCBI Taxonomy" id="662755"/>
    <lineage>
        <taxon>Bacteria</taxon>
        <taxon>Bacillati</taxon>
        <taxon>Actinomycetota</taxon>
        <taxon>Actinomycetes</taxon>
        <taxon>Mycobacteriales</taxon>
        <taxon>Corynebacteriaceae</taxon>
        <taxon>Corynebacterium</taxon>
    </lineage>
</organism>
<protein>
    <recommendedName>
        <fullName evidence="2">UPF0033 domain-containing protein</fullName>
    </recommendedName>
</protein>
<keyword evidence="4" id="KW-1185">Reference proteome</keyword>
<evidence type="ECO:0000313" key="4">
    <source>
        <dbReference type="Proteomes" id="UP000000492"/>
    </source>
</evidence>
<reference evidence="3 4" key="1">
    <citation type="journal article" date="2012" name="BMC Genomics">
        <title>Complete genome sequence, lifestyle, and multi-drug resistance of the human pathogen Corynebacterium resistens DSM 45100 isolated from blood samples of a leukemia patient.</title>
        <authorList>
            <person name="Schroder J."/>
            <person name="Maus I."/>
            <person name="Meyer K."/>
            <person name="Wordemann S."/>
            <person name="Blom J."/>
            <person name="Jaenicke S."/>
            <person name="Schneider J."/>
            <person name="Trost E."/>
            <person name="Tauch A."/>
        </authorList>
    </citation>
    <scope>NUCLEOTIDE SEQUENCE [LARGE SCALE GENOMIC DNA]</scope>
    <source>
        <strain evidence="4">DSM 45100 / JCM 12819 / CCUG 50093 / GTC 2026 / SICGH 158</strain>
    </source>
</reference>
<evidence type="ECO:0000256" key="1">
    <source>
        <dbReference type="ARBA" id="ARBA00008984"/>
    </source>
</evidence>
<dbReference type="PANTHER" id="PTHR33279">
    <property type="entry name" value="SULFUR CARRIER PROTEIN YEDF-RELATED"/>
    <property type="match status" value="1"/>
</dbReference>
<dbReference type="AlphaFoldDB" id="F8DYS8"/>
<dbReference type="PROSITE" id="PS01148">
    <property type="entry name" value="UPF0033"/>
    <property type="match status" value="1"/>
</dbReference>
<gene>
    <name evidence="3" type="ordered locus">CRES_0558</name>
</gene>
<dbReference type="CDD" id="cd00291">
    <property type="entry name" value="SirA_YedF_YeeD"/>
    <property type="match status" value="1"/>
</dbReference>
<evidence type="ECO:0000313" key="3">
    <source>
        <dbReference type="EMBL" id="AEI08920.1"/>
    </source>
</evidence>
<dbReference type="EMBL" id="CP002857">
    <property type="protein sequence ID" value="AEI08920.1"/>
    <property type="molecule type" value="Genomic_DNA"/>
</dbReference>
<dbReference type="Gene3D" id="3.30.110.40">
    <property type="entry name" value="TusA-like domain"/>
    <property type="match status" value="1"/>
</dbReference>
<dbReference type="SUPFAM" id="SSF64307">
    <property type="entry name" value="SirA-like"/>
    <property type="match status" value="1"/>
</dbReference>
<dbReference type="STRING" id="662755.CRES_0558"/>
<dbReference type="PANTHER" id="PTHR33279:SF6">
    <property type="entry name" value="SULFUR CARRIER PROTEIN YEDF-RELATED"/>
    <property type="match status" value="1"/>
</dbReference>
<feature type="domain" description="UPF0033" evidence="2">
    <location>
        <begin position="50"/>
        <end position="74"/>
    </location>
</feature>
<dbReference type="eggNOG" id="COG0425">
    <property type="taxonomic scope" value="Bacteria"/>
</dbReference>
<dbReference type="HOGENOM" id="CLU_2045759_0_0_11"/>
<sequence>MHLRASGAQLGFQTTGTALLERKDKARGGVASNQRNNNDLELVGERIYRLDTLGAVCPFPLVDAKAVMADLEVGDSLQIDFDCTQATDAIPRWAATDGHEVTNFEQTSDAGWTITVKKGS</sequence>
<accession>F8DYS8</accession>
<dbReference type="Pfam" id="PF01206">
    <property type="entry name" value="TusA"/>
    <property type="match status" value="1"/>
</dbReference>
<name>F8DYS8_CORRG</name>
<proteinExistence type="inferred from homology"/>
<comment type="similarity">
    <text evidence="1">Belongs to the sulfur carrier protein TusA family.</text>
</comment>
<dbReference type="Proteomes" id="UP000000492">
    <property type="component" value="Chromosome"/>
</dbReference>
<dbReference type="KEGG" id="crd:CRES_0558"/>